<dbReference type="Gene3D" id="2.40.10.10">
    <property type="entry name" value="Trypsin-like serine proteases"/>
    <property type="match status" value="2"/>
</dbReference>
<feature type="transmembrane region" description="Helical" evidence="3">
    <location>
        <begin position="64"/>
        <end position="89"/>
    </location>
</feature>
<evidence type="ECO:0000256" key="1">
    <source>
        <dbReference type="ARBA" id="ARBA00022801"/>
    </source>
</evidence>
<evidence type="ECO:0000313" key="5">
    <source>
        <dbReference type="EMBL" id="UGO57120.1"/>
    </source>
</evidence>
<dbReference type="SUPFAM" id="SSF50494">
    <property type="entry name" value="Trypsin-like serine proteases"/>
    <property type="match status" value="1"/>
</dbReference>
<dbReference type="GO" id="GO:0016787">
    <property type="term" value="F:hydrolase activity"/>
    <property type="evidence" value="ECO:0007669"/>
    <property type="project" value="UniProtKB-KW"/>
</dbReference>
<proteinExistence type="predicted"/>
<keyword evidence="3" id="KW-0812">Transmembrane</keyword>
<keyword evidence="3" id="KW-1133">Transmembrane helix</keyword>
<accession>A0A8K1WRH5</accession>
<feature type="domain" description="C2H2-type" evidence="4">
    <location>
        <begin position="543"/>
        <end position="564"/>
    </location>
</feature>
<dbReference type="EMBL" id="MW239182">
    <property type="protein sequence ID" value="UGO57120.1"/>
    <property type="molecule type" value="Genomic_RNA"/>
</dbReference>
<evidence type="ECO:0000259" key="4">
    <source>
        <dbReference type="PROSITE" id="PS00028"/>
    </source>
</evidence>
<dbReference type="InterPro" id="IPR043504">
    <property type="entry name" value="Peptidase_S1_PA_chymotrypsin"/>
</dbReference>
<evidence type="ECO:0000256" key="2">
    <source>
        <dbReference type="SAM" id="MobiDB-lite"/>
    </source>
</evidence>
<feature type="transmembrane region" description="Helical" evidence="3">
    <location>
        <begin position="156"/>
        <end position="177"/>
    </location>
</feature>
<organism evidence="5">
    <name type="scientific">Riboviria sp</name>
    <dbReference type="NCBI Taxonomy" id="2585031"/>
    <lineage>
        <taxon>Viruses</taxon>
        <taxon>Riboviria</taxon>
    </lineage>
</organism>
<sequence length="654" mass="71063">MSVHGDQEQLVGGGAARRPIYIPPPGAAMIRVREDPEAARQQRQRVEADLDQQLSRVYWWAFKALIALGMVGALCLATISAFALAWRWFVHGLKSLRGYAFAHATEMYGWLDQYSPSETPEERVEKFTSLRTRILGLANVDAFHWIPWESVDIVDWTLLLAVAVLAAVGIWGSLCLVTRLGRRAVLRLRGVQLEAMIPGSLFTPAKTPDCQIQILLPGLLTDAHQGYGVRVKSYLVTNKHVVAGHPELVLRGPSGKKILVNPSYAQSRLSEDLVYMHLPESLSAQLGVKASKGSSTFASNFATCVGPSGASSGRLSRSNIRGKLIFEGSTTPGMSGAPYLIAEVLAGIHQGAAGHSNVGIAVDIIRAEIARLVCIESKDGESPGKGGDQSGEYQNRFKASWGAREIEEMADERYANDSWANSVEDDADFWTQKLVFESRRAPTAARPVAVTVSNQDGSAVSVPLNLQNEAGTSTVLDLIPATHVDYVSQLMNQRLLERVTALERKVAELEARQQAPPAEKEQPPLPADQTYPSPIGPNVRFPCDHCTVTCRTEARLLAHVGSAHPLLPESAIPEDTGASGKVVKQGKPFLGKRASQKKKRSNSPNTSPVRVGHPESRSLEASLSQMLESQRSTELLLRRFLQASAGQSSGIMQK</sequence>
<name>A0A8K1WRH5_9VIRU</name>
<dbReference type="InterPro" id="IPR009003">
    <property type="entry name" value="Peptidase_S1_PA"/>
</dbReference>
<protein>
    <recommendedName>
        <fullName evidence="4">C2H2-type domain-containing protein</fullName>
    </recommendedName>
</protein>
<keyword evidence="1" id="KW-0378">Hydrolase</keyword>
<keyword evidence="3" id="KW-0472">Membrane</keyword>
<feature type="region of interest" description="Disordered" evidence="2">
    <location>
        <begin position="568"/>
        <end position="628"/>
    </location>
</feature>
<dbReference type="PROSITE" id="PS00028">
    <property type="entry name" value="ZINC_FINGER_C2H2_1"/>
    <property type="match status" value="1"/>
</dbReference>
<evidence type="ECO:0000256" key="3">
    <source>
        <dbReference type="SAM" id="Phobius"/>
    </source>
</evidence>
<dbReference type="InterPro" id="IPR013087">
    <property type="entry name" value="Znf_C2H2_type"/>
</dbReference>
<feature type="compositionally biased region" description="Polar residues" evidence="2">
    <location>
        <begin position="619"/>
        <end position="628"/>
    </location>
</feature>
<feature type="region of interest" description="Disordered" evidence="2">
    <location>
        <begin position="510"/>
        <end position="533"/>
    </location>
</feature>
<reference evidence="5" key="1">
    <citation type="submission" date="2020-11" db="EMBL/GenBank/DDBJ databases">
        <title>RNA virus dark matter in the feces of wild birds.</title>
        <authorList>
            <person name="Lu X."/>
            <person name="Yang X.S."/>
            <person name="Zhang W."/>
        </authorList>
    </citation>
    <scope>NUCLEOTIDE SEQUENCE</scope>
    <source>
        <strain evidence="5">Yellow-throatedBunting135con32</strain>
    </source>
</reference>